<evidence type="ECO:0000256" key="7">
    <source>
        <dbReference type="ARBA" id="ARBA00023136"/>
    </source>
</evidence>
<dbReference type="Pfam" id="PF04535">
    <property type="entry name" value="CASP_dom"/>
    <property type="match status" value="1"/>
</dbReference>
<evidence type="ECO:0000256" key="4">
    <source>
        <dbReference type="ARBA" id="ARBA00022475"/>
    </source>
</evidence>
<evidence type="ECO:0000256" key="3">
    <source>
        <dbReference type="ARBA" id="ARBA00011489"/>
    </source>
</evidence>
<dbReference type="EMBL" id="JBJQOH010000003">
    <property type="protein sequence ID" value="KAL3693309.1"/>
    <property type="molecule type" value="Genomic_DNA"/>
</dbReference>
<evidence type="ECO:0000313" key="12">
    <source>
        <dbReference type="Proteomes" id="UP001633002"/>
    </source>
</evidence>
<protein>
    <recommendedName>
        <fullName evidence="8">CASP-like protein</fullName>
    </recommendedName>
</protein>
<comment type="similarity">
    <text evidence="2 8">Belongs to the Casparian strip membrane proteins (CASP) family.</text>
</comment>
<keyword evidence="7 8" id="KW-0472">Membrane</keyword>
<feature type="domain" description="Casparian strip membrane protein" evidence="10">
    <location>
        <begin position="27"/>
        <end position="165"/>
    </location>
</feature>
<dbReference type="PANTHER" id="PTHR36488:SF8">
    <property type="entry name" value="CASP-LIKE PROTEIN 1U1"/>
    <property type="match status" value="1"/>
</dbReference>
<comment type="subunit">
    <text evidence="3 8">Homodimer and heterodimers.</text>
</comment>
<feature type="region of interest" description="Disordered" evidence="9">
    <location>
        <begin position="1"/>
        <end position="21"/>
    </location>
</feature>
<keyword evidence="6 8" id="KW-1133">Transmembrane helix</keyword>
<reference evidence="11 12" key="1">
    <citation type="submission" date="2024-09" db="EMBL/GenBank/DDBJ databases">
        <title>Chromosome-scale assembly of Riccia sorocarpa.</title>
        <authorList>
            <person name="Paukszto L."/>
        </authorList>
    </citation>
    <scope>NUCLEOTIDE SEQUENCE [LARGE SCALE GENOMIC DNA]</scope>
    <source>
        <strain evidence="11">LP-2024</strain>
        <tissue evidence="11">Aerial parts of the thallus</tissue>
    </source>
</reference>
<evidence type="ECO:0000256" key="2">
    <source>
        <dbReference type="ARBA" id="ARBA00007651"/>
    </source>
</evidence>
<gene>
    <name evidence="11" type="ORF">R1sor_006960</name>
</gene>
<dbReference type="InterPro" id="IPR006702">
    <property type="entry name" value="CASP_dom"/>
</dbReference>
<keyword evidence="12" id="KW-1185">Reference proteome</keyword>
<dbReference type="NCBIfam" id="TIGR01569">
    <property type="entry name" value="A_tha_TIGR01569"/>
    <property type="match status" value="1"/>
</dbReference>
<evidence type="ECO:0000256" key="9">
    <source>
        <dbReference type="SAM" id="MobiDB-lite"/>
    </source>
</evidence>
<evidence type="ECO:0000256" key="8">
    <source>
        <dbReference type="RuleBase" id="RU361233"/>
    </source>
</evidence>
<keyword evidence="5 8" id="KW-0812">Transmembrane</keyword>
<evidence type="ECO:0000256" key="5">
    <source>
        <dbReference type="ARBA" id="ARBA00022692"/>
    </source>
</evidence>
<evidence type="ECO:0000256" key="1">
    <source>
        <dbReference type="ARBA" id="ARBA00004651"/>
    </source>
</evidence>
<dbReference type="Proteomes" id="UP001633002">
    <property type="component" value="Unassembled WGS sequence"/>
</dbReference>
<feature type="transmembrane region" description="Helical" evidence="8">
    <location>
        <begin position="30"/>
        <end position="50"/>
    </location>
</feature>
<name>A0ABD3HRV8_9MARC</name>
<dbReference type="GO" id="GO:0005886">
    <property type="term" value="C:plasma membrane"/>
    <property type="evidence" value="ECO:0007669"/>
    <property type="project" value="UniProtKB-SubCell"/>
</dbReference>
<keyword evidence="4 8" id="KW-1003">Cell membrane</keyword>
<dbReference type="InterPro" id="IPR006459">
    <property type="entry name" value="CASP/CASPL"/>
</dbReference>
<feature type="transmembrane region" description="Helical" evidence="8">
    <location>
        <begin position="152"/>
        <end position="174"/>
    </location>
</feature>
<comment type="subcellular location">
    <subcellularLocation>
        <location evidence="1 8">Cell membrane</location>
        <topology evidence="1 8">Multi-pass membrane protein</topology>
    </subcellularLocation>
</comment>
<sequence>MSGNGATDAERGAKPGALSARHGTSPAITVLRLLTFAATLSAFVTMITNKERKLVFGLVPRWSKYHYSKAFLWFVIGNGIAFGYALLATIVGAVVKSPSVTRHLVILDLLVLNIIMAAAAAATAVAYLGKNGLPEAGWGEICSVYERYCHHILGALVASYLGWLFLLIAVLLGIRRS</sequence>
<evidence type="ECO:0000259" key="10">
    <source>
        <dbReference type="Pfam" id="PF04535"/>
    </source>
</evidence>
<feature type="transmembrane region" description="Helical" evidence="8">
    <location>
        <begin position="107"/>
        <end position="128"/>
    </location>
</feature>
<dbReference type="InterPro" id="IPR044173">
    <property type="entry name" value="CASPL"/>
</dbReference>
<feature type="transmembrane region" description="Helical" evidence="8">
    <location>
        <begin position="70"/>
        <end position="95"/>
    </location>
</feature>
<comment type="caution">
    <text evidence="11">The sequence shown here is derived from an EMBL/GenBank/DDBJ whole genome shotgun (WGS) entry which is preliminary data.</text>
</comment>
<organism evidence="11 12">
    <name type="scientific">Riccia sorocarpa</name>
    <dbReference type="NCBI Taxonomy" id="122646"/>
    <lineage>
        <taxon>Eukaryota</taxon>
        <taxon>Viridiplantae</taxon>
        <taxon>Streptophyta</taxon>
        <taxon>Embryophyta</taxon>
        <taxon>Marchantiophyta</taxon>
        <taxon>Marchantiopsida</taxon>
        <taxon>Marchantiidae</taxon>
        <taxon>Marchantiales</taxon>
        <taxon>Ricciaceae</taxon>
        <taxon>Riccia</taxon>
    </lineage>
</organism>
<proteinExistence type="inferred from homology"/>
<dbReference type="PANTHER" id="PTHR36488">
    <property type="entry name" value="CASP-LIKE PROTEIN 1U1"/>
    <property type="match status" value="1"/>
</dbReference>
<evidence type="ECO:0000256" key="6">
    <source>
        <dbReference type="ARBA" id="ARBA00022989"/>
    </source>
</evidence>
<dbReference type="AlphaFoldDB" id="A0ABD3HRV8"/>
<evidence type="ECO:0000313" key="11">
    <source>
        <dbReference type="EMBL" id="KAL3693309.1"/>
    </source>
</evidence>
<accession>A0ABD3HRV8</accession>